<reference evidence="2 3" key="1">
    <citation type="journal article" date="2014" name="Genome Biol. Evol.">
        <title>The genome of the myxosporean Thelohanellus kitauei shows adaptations to nutrient acquisition within its fish host.</title>
        <authorList>
            <person name="Yang Y."/>
            <person name="Xiong J."/>
            <person name="Zhou Z."/>
            <person name="Huo F."/>
            <person name="Miao W."/>
            <person name="Ran C."/>
            <person name="Liu Y."/>
            <person name="Zhang J."/>
            <person name="Feng J."/>
            <person name="Wang M."/>
            <person name="Wang M."/>
            <person name="Wang L."/>
            <person name="Yao B."/>
        </authorList>
    </citation>
    <scope>NUCLEOTIDE SEQUENCE [LARGE SCALE GENOMIC DNA]</scope>
    <source>
        <strain evidence="2">Wuqing</strain>
    </source>
</reference>
<evidence type="ECO:0000313" key="3">
    <source>
        <dbReference type="Proteomes" id="UP000031668"/>
    </source>
</evidence>
<feature type="region of interest" description="Disordered" evidence="1">
    <location>
        <begin position="14"/>
        <end position="78"/>
    </location>
</feature>
<dbReference type="Proteomes" id="UP000031668">
    <property type="component" value="Unassembled WGS sequence"/>
</dbReference>
<proteinExistence type="predicted"/>
<evidence type="ECO:0000256" key="1">
    <source>
        <dbReference type="SAM" id="MobiDB-lite"/>
    </source>
</evidence>
<sequence length="104" mass="11241">MIYLNKELEIRREHEADSTAKWRSGASNDVGSGCSAHATNLGAPEGRRRRTNARNKSGIRRTAEAPPVKPVPDQNPLVGIQTTLDSLRKCPLKHPPPGASPPLA</sequence>
<protein>
    <submittedName>
        <fullName evidence="2">Uncharacterized protein</fullName>
    </submittedName>
</protein>
<feature type="compositionally biased region" description="Basic residues" evidence="1">
    <location>
        <begin position="47"/>
        <end position="59"/>
    </location>
</feature>
<comment type="caution">
    <text evidence="2">The sequence shown here is derived from an EMBL/GenBank/DDBJ whole genome shotgun (WGS) entry which is preliminary data.</text>
</comment>
<name>A0A0C2N1L9_THEKT</name>
<gene>
    <name evidence="2" type="ORF">RF11_05347</name>
</gene>
<evidence type="ECO:0000313" key="2">
    <source>
        <dbReference type="EMBL" id="KII73521.1"/>
    </source>
</evidence>
<dbReference type="EMBL" id="JWZT01000794">
    <property type="protein sequence ID" value="KII73521.1"/>
    <property type="molecule type" value="Genomic_DNA"/>
</dbReference>
<dbReference type="AlphaFoldDB" id="A0A0C2N1L9"/>
<organism evidence="2 3">
    <name type="scientific">Thelohanellus kitauei</name>
    <name type="common">Myxosporean</name>
    <dbReference type="NCBI Taxonomy" id="669202"/>
    <lineage>
        <taxon>Eukaryota</taxon>
        <taxon>Metazoa</taxon>
        <taxon>Cnidaria</taxon>
        <taxon>Myxozoa</taxon>
        <taxon>Myxosporea</taxon>
        <taxon>Bivalvulida</taxon>
        <taxon>Platysporina</taxon>
        <taxon>Myxobolidae</taxon>
        <taxon>Thelohanellus</taxon>
    </lineage>
</organism>
<keyword evidence="3" id="KW-1185">Reference proteome</keyword>
<accession>A0A0C2N1L9</accession>